<dbReference type="Proteomes" id="UP000321635">
    <property type="component" value="Unassembled WGS sequence"/>
</dbReference>
<accession>A0A511X908</accession>
<dbReference type="EMBL" id="BJYF01000006">
    <property type="protein sequence ID" value="GEN59427.1"/>
    <property type="molecule type" value="Genomic_DNA"/>
</dbReference>
<evidence type="ECO:0000313" key="2">
    <source>
        <dbReference type="Proteomes" id="UP000321635"/>
    </source>
</evidence>
<name>A0A511X908_9PROT</name>
<gene>
    <name evidence="1" type="ORF">ANI02nite_13110</name>
</gene>
<proteinExistence type="predicted"/>
<sequence>MAPVTTPFAWHSEKASKTAQSHLTDDQLRFFGLSVPFWRCVTIFAPMHGQFPNHNRTDLVCGVERREEAGET</sequence>
<reference evidence="1 2" key="1">
    <citation type="submission" date="2019-07" db="EMBL/GenBank/DDBJ databases">
        <title>Whole genome shotgun sequence of Acetobacter nitrogenifigens NBRC 105050.</title>
        <authorList>
            <person name="Hosoyama A."/>
            <person name="Uohara A."/>
            <person name="Ohji S."/>
            <person name="Ichikawa N."/>
        </authorList>
    </citation>
    <scope>NUCLEOTIDE SEQUENCE [LARGE SCALE GENOMIC DNA]</scope>
    <source>
        <strain evidence="1 2">NBRC 105050</strain>
    </source>
</reference>
<organism evidence="1 2">
    <name type="scientific">Acetobacter nitrogenifigens DSM 23921 = NBRC 105050</name>
    <dbReference type="NCBI Taxonomy" id="1120919"/>
    <lineage>
        <taxon>Bacteria</taxon>
        <taxon>Pseudomonadati</taxon>
        <taxon>Pseudomonadota</taxon>
        <taxon>Alphaproteobacteria</taxon>
        <taxon>Acetobacterales</taxon>
        <taxon>Acetobacteraceae</taxon>
        <taxon>Acetobacter</taxon>
    </lineage>
</organism>
<evidence type="ECO:0000313" key="1">
    <source>
        <dbReference type="EMBL" id="GEN59427.1"/>
    </source>
</evidence>
<dbReference type="AlphaFoldDB" id="A0A511X908"/>
<comment type="caution">
    <text evidence="1">The sequence shown here is derived from an EMBL/GenBank/DDBJ whole genome shotgun (WGS) entry which is preliminary data.</text>
</comment>
<keyword evidence="2" id="KW-1185">Reference proteome</keyword>
<protein>
    <submittedName>
        <fullName evidence="1">Uncharacterized protein</fullName>
    </submittedName>
</protein>